<evidence type="ECO:0000256" key="7">
    <source>
        <dbReference type="ARBA" id="ARBA00023027"/>
    </source>
</evidence>
<gene>
    <name evidence="23" type="ORF">SMAX5B_000693</name>
</gene>
<dbReference type="InterPro" id="IPR026591">
    <property type="entry name" value="Sirtuin_cat_small_dom_sf"/>
</dbReference>
<feature type="compositionally biased region" description="Polar residues" evidence="19">
    <location>
        <begin position="941"/>
        <end position="953"/>
    </location>
</feature>
<dbReference type="SMART" id="SM00167">
    <property type="entry name" value="VPS9"/>
    <property type="match status" value="1"/>
</dbReference>
<keyword evidence="5 18" id="KW-0479">Metal-binding</keyword>
<dbReference type="Gene3D" id="3.40.50.1220">
    <property type="entry name" value="TPP-binding domain"/>
    <property type="match status" value="1"/>
</dbReference>
<dbReference type="InterPro" id="IPR003123">
    <property type="entry name" value="VPS9"/>
</dbReference>
<dbReference type="GO" id="GO:0005634">
    <property type="term" value="C:nucleus"/>
    <property type="evidence" value="ECO:0007669"/>
    <property type="project" value="TreeGrafter"/>
</dbReference>
<evidence type="ECO:0000256" key="2">
    <source>
        <dbReference type="ARBA" id="ARBA00006901"/>
    </source>
</evidence>
<feature type="compositionally biased region" description="Acidic residues" evidence="19">
    <location>
        <begin position="280"/>
        <end position="300"/>
    </location>
</feature>
<dbReference type="Pfam" id="PF02204">
    <property type="entry name" value="VPS9"/>
    <property type="match status" value="1"/>
</dbReference>
<evidence type="ECO:0000256" key="3">
    <source>
        <dbReference type="ARBA" id="ARBA00022468"/>
    </source>
</evidence>
<evidence type="ECO:0000313" key="23">
    <source>
        <dbReference type="EMBL" id="AWO99290.1"/>
    </source>
</evidence>
<comment type="subunit">
    <text evidence="15">Interacts with incompletely assembled mitochondrial NADH:ubiquinone oxidoreductase complex (complex I).</text>
</comment>
<dbReference type="PANTHER" id="PTHR11085:SF6">
    <property type="entry name" value="NAD-DEPENDENT PROTEIN DEACETYLASE SIRTUIN-2"/>
    <property type="match status" value="1"/>
</dbReference>
<evidence type="ECO:0000256" key="1">
    <source>
        <dbReference type="ARBA" id="ARBA00001947"/>
    </source>
</evidence>
<dbReference type="Pfam" id="PF02146">
    <property type="entry name" value="SIR2"/>
    <property type="match status" value="1"/>
</dbReference>
<dbReference type="InterPro" id="IPR032675">
    <property type="entry name" value="LRR_dom_sf"/>
</dbReference>
<feature type="binding site" evidence="18">
    <location>
        <position position="489"/>
    </location>
    <ligand>
        <name>Zn(2+)</name>
        <dbReference type="ChEBI" id="CHEBI:29105"/>
    </ligand>
</feature>
<dbReference type="Gene3D" id="3.30.505.10">
    <property type="entry name" value="SH2 domain"/>
    <property type="match status" value="1"/>
</dbReference>
<evidence type="ECO:0000256" key="12">
    <source>
        <dbReference type="ARBA" id="ARBA00048378"/>
    </source>
</evidence>
<feature type="compositionally biased region" description="Basic and acidic residues" evidence="19">
    <location>
        <begin position="1387"/>
        <end position="1400"/>
    </location>
</feature>
<feature type="compositionally biased region" description="Basic and acidic residues" evidence="19">
    <location>
        <begin position="1412"/>
        <end position="1422"/>
    </location>
</feature>
<feature type="binding site" evidence="18">
    <location>
        <position position="486"/>
    </location>
    <ligand>
        <name>Zn(2+)</name>
        <dbReference type="ChEBI" id="CHEBI:29105"/>
    </ligand>
</feature>
<feature type="signal peptide" evidence="20">
    <location>
        <begin position="1"/>
        <end position="28"/>
    </location>
</feature>
<dbReference type="SUPFAM" id="SSF109993">
    <property type="entry name" value="VPS9 domain"/>
    <property type="match status" value="1"/>
</dbReference>
<dbReference type="Gene3D" id="1.20.1050.80">
    <property type="entry name" value="VPS9 domain"/>
    <property type="match status" value="1"/>
</dbReference>
<feature type="compositionally biased region" description="Basic and acidic residues" evidence="19">
    <location>
        <begin position="1355"/>
        <end position="1377"/>
    </location>
</feature>
<evidence type="ECO:0000256" key="11">
    <source>
        <dbReference type="ARBA" id="ARBA00043039"/>
    </source>
</evidence>
<dbReference type="InterPro" id="IPR050134">
    <property type="entry name" value="NAD-dep_sirtuin_deacylases"/>
</dbReference>
<keyword evidence="24" id="KW-1185">Reference proteome</keyword>
<evidence type="ECO:0000256" key="6">
    <source>
        <dbReference type="ARBA" id="ARBA00022833"/>
    </source>
</evidence>
<evidence type="ECO:0000256" key="15">
    <source>
        <dbReference type="ARBA" id="ARBA00062608"/>
    </source>
</evidence>
<evidence type="ECO:0000256" key="19">
    <source>
        <dbReference type="SAM" id="MobiDB-lite"/>
    </source>
</evidence>
<evidence type="ECO:0000256" key="5">
    <source>
        <dbReference type="ARBA" id="ARBA00022723"/>
    </source>
</evidence>
<evidence type="ECO:0000256" key="4">
    <source>
        <dbReference type="ARBA" id="ARBA00022679"/>
    </source>
</evidence>
<dbReference type="SUPFAM" id="SSF52047">
    <property type="entry name" value="RNI-like"/>
    <property type="match status" value="1"/>
</dbReference>
<keyword evidence="3" id="KW-0343">GTPase activation</keyword>
<dbReference type="Pfam" id="PF23268">
    <property type="entry name" value="RIN1"/>
    <property type="match status" value="1"/>
</dbReference>
<dbReference type="GO" id="GO:0005096">
    <property type="term" value="F:GTPase activator activity"/>
    <property type="evidence" value="ECO:0007669"/>
    <property type="project" value="UniProtKB-KW"/>
</dbReference>
<evidence type="ECO:0000256" key="8">
    <source>
        <dbReference type="ARBA" id="ARBA00040697"/>
    </source>
</evidence>
<evidence type="ECO:0000259" key="21">
    <source>
        <dbReference type="PROSITE" id="PS50305"/>
    </source>
</evidence>
<dbReference type="CDD" id="cd01408">
    <property type="entry name" value="SIRT1"/>
    <property type="match status" value="1"/>
</dbReference>
<evidence type="ECO:0000259" key="22">
    <source>
        <dbReference type="PROSITE" id="PS51205"/>
    </source>
</evidence>
<feature type="region of interest" description="Disordered" evidence="19">
    <location>
        <begin position="616"/>
        <end position="662"/>
    </location>
</feature>
<dbReference type="Gene3D" id="3.80.10.10">
    <property type="entry name" value="Ribonuclease Inhibitor"/>
    <property type="match status" value="1"/>
</dbReference>
<reference evidence="23 24" key="1">
    <citation type="submission" date="2017-12" db="EMBL/GenBank/DDBJ databases">
        <title>Integrating genomic resources of turbot (Scophthalmus maximus) in depth evaluation of genetic and physical mapping variation across individuals.</title>
        <authorList>
            <person name="Martinez P."/>
        </authorList>
    </citation>
    <scope>NUCLEOTIDE SEQUENCE [LARGE SCALE GENOMIC DNA]</scope>
</reference>
<dbReference type="SUPFAM" id="SSF52467">
    <property type="entry name" value="DHS-like NAD/FAD-binding domain"/>
    <property type="match status" value="1"/>
</dbReference>
<feature type="region of interest" description="Disordered" evidence="19">
    <location>
        <begin position="264"/>
        <end position="300"/>
    </location>
</feature>
<comment type="catalytic activity">
    <reaction evidence="13">
        <text>N(6)-tetradecanoyl-L-lysyl-[protein] + NAD(+) + H2O = 2''-O-tetradecanoyl-ADP-D-ribose + nicotinamide + L-lysyl-[protein]</text>
        <dbReference type="Rhea" id="RHEA:70567"/>
        <dbReference type="Rhea" id="RHEA-COMP:9752"/>
        <dbReference type="Rhea" id="RHEA-COMP:15437"/>
        <dbReference type="ChEBI" id="CHEBI:15377"/>
        <dbReference type="ChEBI" id="CHEBI:17154"/>
        <dbReference type="ChEBI" id="CHEBI:29969"/>
        <dbReference type="ChEBI" id="CHEBI:57540"/>
        <dbReference type="ChEBI" id="CHEBI:141129"/>
        <dbReference type="ChEBI" id="CHEBI:189674"/>
    </reaction>
    <physiologicalReaction direction="left-to-right" evidence="13">
        <dbReference type="Rhea" id="RHEA:70568"/>
    </physiologicalReaction>
</comment>
<dbReference type="GO" id="GO:0017136">
    <property type="term" value="F:histone deacetylase activity, NAD-dependent"/>
    <property type="evidence" value="ECO:0007669"/>
    <property type="project" value="TreeGrafter"/>
</dbReference>
<comment type="similarity">
    <text evidence="2">Belongs to the ATP synthase subunit s family.</text>
</comment>
<keyword evidence="6 18" id="KW-0862">Zinc</keyword>
<feature type="binding site" evidence="18">
    <location>
        <position position="465"/>
    </location>
    <ligand>
        <name>Zn(2+)</name>
        <dbReference type="ChEBI" id="CHEBI:29105"/>
    </ligand>
</feature>
<evidence type="ECO:0000256" key="20">
    <source>
        <dbReference type="SAM" id="SignalP"/>
    </source>
</evidence>
<dbReference type="Gene3D" id="3.30.1600.10">
    <property type="entry name" value="SIR2/SIRT2 'Small Domain"/>
    <property type="match status" value="1"/>
</dbReference>
<evidence type="ECO:0000313" key="24">
    <source>
        <dbReference type="Proteomes" id="UP000246464"/>
    </source>
</evidence>
<evidence type="ECO:0000256" key="17">
    <source>
        <dbReference type="ARBA" id="ARBA00076566"/>
    </source>
</evidence>
<dbReference type="PROSITE" id="PS51205">
    <property type="entry name" value="VPS9"/>
    <property type="match status" value="1"/>
</dbReference>
<accession>A0A2U9B5T4</accession>
<dbReference type="PANTHER" id="PTHR11085">
    <property type="entry name" value="NAD-DEPENDENT PROTEIN DEACYLASE SIRTUIN-5, MITOCHONDRIAL-RELATED"/>
    <property type="match status" value="1"/>
</dbReference>
<dbReference type="EMBL" id="CP026245">
    <property type="protein sequence ID" value="AWO99290.1"/>
    <property type="molecule type" value="Genomic_DNA"/>
</dbReference>
<feature type="chain" id="PRO_5016065274" description="Distal membrane-arm assembly complex protein 2" evidence="20">
    <location>
        <begin position="29"/>
        <end position="1435"/>
    </location>
</feature>
<evidence type="ECO:0000256" key="18">
    <source>
        <dbReference type="PROSITE-ProRule" id="PRU00236"/>
    </source>
</evidence>
<feature type="region of interest" description="Disordered" evidence="19">
    <location>
        <begin position="1326"/>
        <end position="1435"/>
    </location>
</feature>
<name>A0A2U9B5T4_SCOMX</name>
<feature type="active site" description="Proton acceptor" evidence="18">
    <location>
        <position position="452"/>
    </location>
</feature>
<evidence type="ECO:0000256" key="14">
    <source>
        <dbReference type="ARBA" id="ARBA00057777"/>
    </source>
</evidence>
<keyword evidence="20" id="KW-0732">Signal</keyword>
<evidence type="ECO:0000256" key="16">
    <source>
        <dbReference type="ARBA" id="ARBA00072316"/>
    </source>
</evidence>
<feature type="domain" description="VPS9" evidence="22">
    <location>
        <begin position="1161"/>
        <end position="1304"/>
    </location>
</feature>
<organism evidence="23 24">
    <name type="scientific">Scophthalmus maximus</name>
    <name type="common">Turbot</name>
    <name type="synonym">Psetta maxima</name>
    <dbReference type="NCBI Taxonomy" id="52904"/>
    <lineage>
        <taxon>Eukaryota</taxon>
        <taxon>Metazoa</taxon>
        <taxon>Chordata</taxon>
        <taxon>Craniata</taxon>
        <taxon>Vertebrata</taxon>
        <taxon>Euteleostomi</taxon>
        <taxon>Actinopterygii</taxon>
        <taxon>Neopterygii</taxon>
        <taxon>Teleostei</taxon>
        <taxon>Neoteleostei</taxon>
        <taxon>Acanthomorphata</taxon>
        <taxon>Carangaria</taxon>
        <taxon>Pleuronectiformes</taxon>
        <taxon>Pleuronectoidei</taxon>
        <taxon>Scophthalmidae</taxon>
        <taxon>Scophthalmus</taxon>
    </lineage>
</organism>
<comment type="function">
    <text evidence="14">Required for the assembly of the mitochondrial NADH:ubiquinone oxidoreductase complex (complex I). Involved in the assembly of the distal region of complex I.</text>
</comment>
<dbReference type="InterPro" id="IPR029035">
    <property type="entry name" value="DHS-like_NAD/FAD-binding_dom"/>
</dbReference>
<sequence length="1435" mass="159503">MAANGFTSETSPVLSFSFSLFILHLIRTASLCSVSTQMLPAFASPPPRCQATMELQLSQYYDVEMLLSFGSQLKRRGIQKKNVHYGYTHKFYGSDIAAAYYILSIKGGFRYVGQSDWFRADLRGKFKWDFLNYKNTPLEEVDMSHTVINYTGLGNLKEQQSLKTLSVRGCPEVDDWFLARLHMFQDSLEELDISHCPRITTGGLAALRNLKGLRRLDMSSLPGMSSPGLVVILLEEMLPQCQITATGYDHSLMSDPTVGWGRHQLDWMGDDELPDRKEEEEVTPEPEEQSDDSSEEEAAGDTEMDFLRNLFSSTLGLGTADKVLDDLTLDGVARYIKSGKCKNILCMVGAGISTSAGIPDFRSPGTGLYANLQKYNLPCPEAIFQIDYFKKHPEPFFALAKELYPGQFKPTICHYFMKMLKDKGLLKRCYTQNIDTLERVAGLEGDDLIEAHGTFYTSHCVSFCCRKEYNLDWMKEKIFSDDIPRCDKCSSLVKPDIVFFGENLPVRFFTSMKMDFPRCDLLIVMGTSLQVQPFAGLVSRVSKSCPRLLINMEKAGQADPLFGMLGFGGGMDFDSDKAYRDVAHIGTCDDGCLALADLLGWKAELDELVKQEHVRIDSQDKTEKASGSSKAAAKSSSASVAPEPKKEEAVHSSVNGTTAIPWRGSRRKPSLLEQLKGCREAWCPGAPWDREGAHAAICGTPAGSFLVVRDCATSLPSLLCVSAGRQNETVLDYNIKSTGTALQLSESRLTFSDLAQLVFFYSVTRDVLAVCLSVPQWIYDVTHQNKDLLSQLEPKTWLSSPPDQQMDEMTHRESGTIMCSIQLTSTNGALCIINPLYIREHGDDWLTHRESRVQYASQPSTYRRERRLSTTRTWAGAGLQSKRAISLDQEPAAASMESSGLTRAKSADSPTPSTTASPAGVVLRRPSRDSACSPPHRESAGSLTSSTPSTPENLNCALSELQHHGSPVPQSPHRVSWIEDGVWLSPPRPSSLLHPPLELDSLSISSIEEEQESQISSPTPHHPSAHRLADKVIHRLSAVGQALGGLVCQKKRLTNRVQELSDRKGGTFAEAVRGFVEMTQRGGTDPGGVTGSNFLQEVRSLLTSLRETLLDYPEVQALLDSSTDLSDQEMDSLVELSLHKVALKPVSFHLYSCIRTSRTNDGSFERLQSNLRVLEKNGVEELGGSPGVGVPDSVSLERIQQRWTAMHEAYSPNKKVKNLLKVCKSIYHSMSANASSGTAFGADDFLPCLTWVLLRSDVVTLQLDTDYMMELLDPTQLQGEGGYYLTTLYASLYYVSSYRPRLAARQLSVEAQQSLNQWHRRRTLHCNQSRRSHHRRTIRRQTCREIGSQDADAETASKEETGKENDSVRTDESREQSECSVRALQPLREETGREQGHEDQSQTSSPALDQQEVMRSKQEDRQTLCTPEEEEQGGV</sequence>
<proteinExistence type="inferred from homology"/>
<dbReference type="FunFam" id="3.80.10.10:FF:000168">
    <property type="entry name" value="Distal membrane arm assembly complex 2"/>
    <property type="match status" value="1"/>
</dbReference>
<dbReference type="STRING" id="52904.ENSSMAP00000000296"/>
<dbReference type="Proteomes" id="UP000246464">
    <property type="component" value="Chromosome 3"/>
</dbReference>
<evidence type="ECO:0000256" key="9">
    <source>
        <dbReference type="ARBA" id="ARBA00041829"/>
    </source>
</evidence>
<evidence type="ECO:0000256" key="13">
    <source>
        <dbReference type="ARBA" id="ARBA00048905"/>
    </source>
</evidence>
<dbReference type="SUPFAM" id="SSF55550">
    <property type="entry name" value="SH2 domain"/>
    <property type="match status" value="1"/>
</dbReference>
<keyword evidence="4" id="KW-0808">Transferase</keyword>
<comment type="cofactor">
    <cofactor evidence="1">
        <name>Zn(2+)</name>
        <dbReference type="ChEBI" id="CHEBI:29105"/>
    </cofactor>
</comment>
<feature type="compositionally biased region" description="Low complexity" evidence="19">
    <location>
        <begin position="625"/>
        <end position="639"/>
    </location>
</feature>
<dbReference type="InterPro" id="IPR026590">
    <property type="entry name" value="Ssirtuin_cat_dom"/>
</dbReference>
<evidence type="ECO:0000256" key="10">
    <source>
        <dbReference type="ARBA" id="ARBA00042077"/>
    </source>
</evidence>
<protein>
    <recommendedName>
        <fullName evidence="16">Distal membrane-arm assembly complex protein 2</fullName>
    </recommendedName>
    <alternativeName>
        <fullName evidence="17">ATP synthase subunit s-like protein</fullName>
    </alternativeName>
    <alternativeName>
        <fullName evidence="8">NAD-dependent protein deacetylase sirtuin-2</fullName>
    </alternativeName>
    <alternativeName>
        <fullName evidence="10">NAD-dependent protein defatty-acylase sirtuin-2</fullName>
    </alternativeName>
    <alternativeName>
        <fullName evidence="11">Regulatory protein SIR2 homolog 2</fullName>
    </alternativeName>
    <alternativeName>
        <fullName evidence="9">SIR2-like protein 2</fullName>
    </alternativeName>
</protein>
<feature type="compositionally biased region" description="Basic residues" evidence="19">
    <location>
        <begin position="1326"/>
        <end position="1341"/>
    </location>
</feature>
<feature type="region of interest" description="Disordered" evidence="19">
    <location>
        <begin position="885"/>
        <end position="954"/>
    </location>
</feature>
<feature type="compositionally biased region" description="Low complexity" evidence="19">
    <location>
        <begin position="907"/>
        <end position="919"/>
    </location>
</feature>
<dbReference type="InterPro" id="IPR036860">
    <property type="entry name" value="SH2_dom_sf"/>
</dbReference>
<dbReference type="GO" id="GO:0046872">
    <property type="term" value="F:metal ion binding"/>
    <property type="evidence" value="ECO:0007669"/>
    <property type="project" value="UniProtKB-KW"/>
</dbReference>
<dbReference type="PROSITE" id="PS50305">
    <property type="entry name" value="SIRTUIN"/>
    <property type="match status" value="1"/>
</dbReference>
<dbReference type="InterPro" id="IPR003000">
    <property type="entry name" value="Sirtuin"/>
</dbReference>
<feature type="domain" description="Deacetylase sirtuin-type" evidence="21">
    <location>
        <begin position="322"/>
        <end position="602"/>
    </location>
</feature>
<comment type="catalytic activity">
    <reaction evidence="12">
        <text>N(6)-hexadecanoyl-L-lysyl-[protein] + NAD(+) + H2O = 2''-O-hexadecanoyl-ADP-D-ribose + nicotinamide + L-lysyl-[protein]</text>
        <dbReference type="Rhea" id="RHEA:70563"/>
        <dbReference type="Rhea" id="RHEA-COMP:9752"/>
        <dbReference type="Rhea" id="RHEA-COMP:14175"/>
        <dbReference type="ChEBI" id="CHEBI:15377"/>
        <dbReference type="ChEBI" id="CHEBI:17154"/>
        <dbReference type="ChEBI" id="CHEBI:29969"/>
        <dbReference type="ChEBI" id="CHEBI:57540"/>
        <dbReference type="ChEBI" id="CHEBI:138936"/>
        <dbReference type="ChEBI" id="CHEBI:189673"/>
    </reaction>
    <physiologicalReaction direction="left-to-right" evidence="12">
        <dbReference type="Rhea" id="RHEA:70564"/>
    </physiologicalReaction>
</comment>
<dbReference type="InterPro" id="IPR037191">
    <property type="entry name" value="VPS9_dom_sf"/>
</dbReference>
<dbReference type="GO" id="GO:0070403">
    <property type="term" value="F:NAD+ binding"/>
    <property type="evidence" value="ECO:0007669"/>
    <property type="project" value="InterPro"/>
</dbReference>
<keyword evidence="7" id="KW-0520">NAD</keyword>
<feature type="binding site" evidence="18">
    <location>
        <position position="460"/>
    </location>
    <ligand>
        <name>Zn(2+)</name>
        <dbReference type="ChEBI" id="CHEBI:29105"/>
    </ligand>
</feature>